<gene>
    <name evidence="3" type="ORF">BSZ37_07750</name>
</gene>
<dbReference type="Gene3D" id="3.10.450.50">
    <property type="match status" value="1"/>
</dbReference>
<keyword evidence="1" id="KW-0732">Signal</keyword>
<sequence length="328" mass="35226">MTRPLLLAAALLAAPAALAQDHGGHNRTDHGQMDHSQMGHGAMSHDALMALHLRMMADPEIHAAMRADAEMRALMAEVMPDMDHGAMGHEGMDHAGMDHGQMDSDAMMARMRERMGAMTEAERADVMARFEAVHRRLLATPAVHMRAMADPELRRMMEAMPGGMPGMGDGSTDGMDHGAMDHGAMDHAEGVAMQRRNAGARLGDERPATPTVGQAEFDASATADRFHAALAAGDRQGVMAILTPDAVILEAGRAEARNEYLGGHFARDAEFLSGAQPEPLFRRTTVAGDAAWVASTQRVGDAQMAELLVMERTAEGWRVAAVHWSSGR</sequence>
<organism evidence="3 4">
    <name type="scientific">Rubrivirga marina</name>
    <dbReference type="NCBI Taxonomy" id="1196024"/>
    <lineage>
        <taxon>Bacteria</taxon>
        <taxon>Pseudomonadati</taxon>
        <taxon>Rhodothermota</taxon>
        <taxon>Rhodothermia</taxon>
        <taxon>Rhodothermales</taxon>
        <taxon>Rubricoccaceae</taxon>
        <taxon>Rubrivirga</taxon>
    </lineage>
</organism>
<dbReference type="InterPro" id="IPR032710">
    <property type="entry name" value="NTF2-like_dom_sf"/>
</dbReference>
<evidence type="ECO:0000259" key="2">
    <source>
        <dbReference type="Pfam" id="PF13474"/>
    </source>
</evidence>
<name>A0A271J058_9BACT</name>
<evidence type="ECO:0000313" key="4">
    <source>
        <dbReference type="Proteomes" id="UP000216339"/>
    </source>
</evidence>
<feature type="domain" description="SnoaL-like" evidence="2">
    <location>
        <begin position="221"/>
        <end position="325"/>
    </location>
</feature>
<dbReference type="EMBL" id="MQWD01000001">
    <property type="protein sequence ID" value="PAP76345.1"/>
    <property type="molecule type" value="Genomic_DNA"/>
</dbReference>
<proteinExistence type="predicted"/>
<dbReference type="InterPro" id="IPR037401">
    <property type="entry name" value="SnoaL-like"/>
</dbReference>
<accession>A0A271J058</accession>
<protein>
    <recommendedName>
        <fullName evidence="2">SnoaL-like domain-containing protein</fullName>
    </recommendedName>
</protein>
<dbReference type="Pfam" id="PF13474">
    <property type="entry name" value="SnoaL_3"/>
    <property type="match status" value="1"/>
</dbReference>
<reference evidence="3 4" key="1">
    <citation type="submission" date="2016-11" db="EMBL/GenBank/DDBJ databases">
        <title>Study of marine rhodopsin-containing bacteria.</title>
        <authorList>
            <person name="Yoshizawa S."/>
            <person name="Kumagai Y."/>
            <person name="Kogure K."/>
        </authorList>
    </citation>
    <scope>NUCLEOTIDE SEQUENCE [LARGE SCALE GENOMIC DNA]</scope>
    <source>
        <strain evidence="3 4">SAORIC-28</strain>
    </source>
</reference>
<dbReference type="Proteomes" id="UP000216339">
    <property type="component" value="Unassembled WGS sequence"/>
</dbReference>
<dbReference type="SUPFAM" id="SSF54427">
    <property type="entry name" value="NTF2-like"/>
    <property type="match status" value="1"/>
</dbReference>
<evidence type="ECO:0000313" key="3">
    <source>
        <dbReference type="EMBL" id="PAP76345.1"/>
    </source>
</evidence>
<comment type="caution">
    <text evidence="3">The sequence shown here is derived from an EMBL/GenBank/DDBJ whole genome shotgun (WGS) entry which is preliminary data.</text>
</comment>
<keyword evidence="4" id="KW-1185">Reference proteome</keyword>
<dbReference type="AlphaFoldDB" id="A0A271J058"/>
<feature type="signal peptide" evidence="1">
    <location>
        <begin position="1"/>
        <end position="19"/>
    </location>
</feature>
<evidence type="ECO:0000256" key="1">
    <source>
        <dbReference type="SAM" id="SignalP"/>
    </source>
</evidence>
<feature type="chain" id="PRO_5012876880" description="SnoaL-like domain-containing protein" evidence="1">
    <location>
        <begin position="20"/>
        <end position="328"/>
    </location>
</feature>
<dbReference type="RefSeq" id="WP_095509997.1">
    <property type="nucleotide sequence ID" value="NZ_MQWD01000001.1"/>
</dbReference>